<keyword evidence="1" id="KW-0378">Hydrolase</keyword>
<dbReference type="EMBL" id="CP007029">
    <property type="protein sequence ID" value="AHE99662.1"/>
    <property type="molecule type" value="Genomic_DNA"/>
</dbReference>
<evidence type="ECO:0000259" key="4">
    <source>
        <dbReference type="Pfam" id="PF00326"/>
    </source>
</evidence>
<organism evidence="5 6">
    <name type="scientific">Thioalkalivibrio paradoxus ARh 1</name>
    <dbReference type="NCBI Taxonomy" id="713585"/>
    <lineage>
        <taxon>Bacteria</taxon>
        <taxon>Pseudomonadati</taxon>
        <taxon>Pseudomonadota</taxon>
        <taxon>Gammaproteobacteria</taxon>
        <taxon>Chromatiales</taxon>
        <taxon>Ectothiorhodospiraceae</taxon>
        <taxon>Thioalkalivibrio</taxon>
    </lineage>
</organism>
<protein>
    <submittedName>
        <fullName evidence="5">Peptidase S9</fullName>
    </submittedName>
</protein>
<dbReference type="Gene3D" id="2.120.10.30">
    <property type="entry name" value="TolB, C-terminal domain"/>
    <property type="match status" value="1"/>
</dbReference>
<reference evidence="5 6" key="1">
    <citation type="submission" date="2013-12" db="EMBL/GenBank/DDBJ databases">
        <authorList>
            <consortium name="DOE Joint Genome Institute"/>
            <person name="Muyzer G."/>
            <person name="Huntemann M."/>
            <person name="Han J."/>
            <person name="Chen A."/>
            <person name="Kyrpides N."/>
            <person name="Mavromatis K."/>
            <person name="Markowitz V."/>
            <person name="Palaniappan K."/>
            <person name="Ivanova N."/>
            <person name="Schaumberg A."/>
            <person name="Pati A."/>
            <person name="Liolios K."/>
            <person name="Nordberg H.P."/>
            <person name="Cantor M.N."/>
            <person name="Hua S.X."/>
            <person name="Woyke T."/>
        </authorList>
    </citation>
    <scope>NUCLEOTIDE SEQUENCE [LARGE SCALE GENOMIC DNA]</scope>
    <source>
        <strain evidence="5 6">ARh 1</strain>
    </source>
</reference>
<dbReference type="OrthoDB" id="9801421at2"/>
<dbReference type="GO" id="GO:0006508">
    <property type="term" value="P:proteolysis"/>
    <property type="evidence" value="ECO:0007669"/>
    <property type="project" value="InterPro"/>
</dbReference>
<dbReference type="KEGG" id="tti:THITH_16700"/>
<gene>
    <name evidence="5" type="ORF">THITH_16700</name>
</gene>
<keyword evidence="6" id="KW-1185">Reference proteome</keyword>
<sequence length="672" mass="74865">MYQLALTLSLLMLAAVALPASAENAERGTPPLLDIELFFKDPQYSAARISPDGETVAFRSHHAGALNLWVKAVDEPFDQARPVTAHARSVGRHFWSRDGRFLLYAQDRDGDENFEIRAVDPFAEPSSDSEVPPSRGLAGAEGARAIVYHLPRDEPDVMYVGLNDRDPSLHDVFRVHIAAGERELVLRNDAGIQRWHFDQGRLRKASRTTADGSTEILRVSGEGELGEVIYQCSVEESCSLTRFHPDGQRIYLRTNAGQRDLVELVLFDPDSREEQLVHQDPEREVDLGRAIFSQQDDRLLATVYAGDRQRIYAHDEDFATHLDRLQELLPEGNLDITSTSRDEARWTVALTRDIDPGTVYLYDTADMALSELYRVRPDLPSEHLAQMEPIRYTARDGTEIPAYLTLPPGQKPRNLPVVVHPHGGPWLRDTWGYRGSVQFLANRGYAVLQPNFRGSSGYGKEFLNAGNRGWGTGVMQHDITDGVKHLIDEGVADPDRIAIYGASYGGFATLAGLAFTPDLYAAGVSVVGPSNIITLVESFPAYWHPGIARWQRRVGDPEDPEDRERLKAQSPLFSAQHIRAPLMVVHGANDPRVVQAESDQIVRVLRDSGHDVAYYLAPDEGHGLVDETNRLAVMAALEDFLAEHLGGRLQDAHPPRVEERREALRVDLSALD</sequence>
<dbReference type="PANTHER" id="PTHR42776">
    <property type="entry name" value="SERINE PEPTIDASE S9 FAMILY MEMBER"/>
    <property type="match status" value="1"/>
</dbReference>
<proteinExistence type="predicted"/>
<keyword evidence="2" id="KW-0645">Protease</keyword>
<evidence type="ECO:0000256" key="1">
    <source>
        <dbReference type="ARBA" id="ARBA00022801"/>
    </source>
</evidence>
<dbReference type="InterPro" id="IPR001375">
    <property type="entry name" value="Peptidase_S9_cat"/>
</dbReference>
<name>W0DR14_9GAMM</name>
<dbReference type="SUPFAM" id="SSF53474">
    <property type="entry name" value="alpha/beta-Hydrolases"/>
    <property type="match status" value="1"/>
</dbReference>
<dbReference type="Gene3D" id="3.40.50.1820">
    <property type="entry name" value="alpha/beta hydrolase"/>
    <property type="match status" value="1"/>
</dbReference>
<dbReference type="Pfam" id="PF00326">
    <property type="entry name" value="Peptidase_S9"/>
    <property type="match status" value="1"/>
</dbReference>
<keyword evidence="2" id="KW-0720">Serine protease</keyword>
<evidence type="ECO:0000256" key="3">
    <source>
        <dbReference type="SAM" id="SignalP"/>
    </source>
</evidence>
<dbReference type="AlphaFoldDB" id="W0DR14"/>
<dbReference type="SUPFAM" id="SSF82171">
    <property type="entry name" value="DPP6 N-terminal domain-like"/>
    <property type="match status" value="1"/>
</dbReference>
<feature type="domain" description="Peptidase S9 prolyl oligopeptidase catalytic" evidence="4">
    <location>
        <begin position="432"/>
        <end position="647"/>
    </location>
</feature>
<dbReference type="InterPro" id="IPR011042">
    <property type="entry name" value="6-blade_b-propeller_TolB-like"/>
</dbReference>
<dbReference type="PANTHER" id="PTHR42776:SF27">
    <property type="entry name" value="DIPEPTIDYL PEPTIDASE FAMILY MEMBER 6"/>
    <property type="match status" value="1"/>
</dbReference>
<dbReference type="Proteomes" id="UP000005289">
    <property type="component" value="Chromosome"/>
</dbReference>
<accession>W0DR14</accession>
<dbReference type="GO" id="GO:0004252">
    <property type="term" value="F:serine-type endopeptidase activity"/>
    <property type="evidence" value="ECO:0007669"/>
    <property type="project" value="TreeGrafter"/>
</dbReference>
<dbReference type="HOGENOM" id="CLU_008615_3_1_6"/>
<feature type="chain" id="PRO_5004786974" evidence="3">
    <location>
        <begin position="23"/>
        <end position="672"/>
    </location>
</feature>
<evidence type="ECO:0000256" key="2">
    <source>
        <dbReference type="ARBA" id="ARBA00022825"/>
    </source>
</evidence>
<dbReference type="Pfam" id="PF07676">
    <property type="entry name" value="PD40"/>
    <property type="match status" value="2"/>
</dbReference>
<feature type="signal peptide" evidence="3">
    <location>
        <begin position="1"/>
        <end position="22"/>
    </location>
</feature>
<evidence type="ECO:0000313" key="6">
    <source>
        <dbReference type="Proteomes" id="UP000005289"/>
    </source>
</evidence>
<keyword evidence="3" id="KW-0732">Signal</keyword>
<evidence type="ECO:0000313" key="5">
    <source>
        <dbReference type="EMBL" id="AHE99662.1"/>
    </source>
</evidence>
<dbReference type="RefSeq" id="WP_006746751.1">
    <property type="nucleotide sequence ID" value="NZ_CP007029.1"/>
</dbReference>
<dbReference type="InterPro" id="IPR011659">
    <property type="entry name" value="WD40"/>
</dbReference>
<dbReference type="InterPro" id="IPR029058">
    <property type="entry name" value="AB_hydrolase_fold"/>
</dbReference>